<accession>A0A2X3CH79</accession>
<keyword evidence="1" id="KW-0472">Membrane</keyword>
<evidence type="ECO:0000256" key="1">
    <source>
        <dbReference type="SAM" id="Phobius"/>
    </source>
</evidence>
<evidence type="ECO:0000313" key="2">
    <source>
        <dbReference type="EMBL" id="SQC16288.1"/>
    </source>
</evidence>
<proteinExistence type="predicted"/>
<reference evidence="2 3" key="1">
    <citation type="submission" date="2018-06" db="EMBL/GenBank/DDBJ databases">
        <authorList>
            <consortium name="Pathogen Informatics"/>
            <person name="Doyle S."/>
        </authorList>
    </citation>
    <scope>NUCLEOTIDE SEQUENCE [LARGE SCALE GENOMIC DNA]</scope>
    <source>
        <strain evidence="2 3">NCTC9601</strain>
    </source>
</reference>
<dbReference type="Proteomes" id="UP000251123">
    <property type="component" value="Unassembled WGS sequence"/>
</dbReference>
<feature type="transmembrane region" description="Helical" evidence="1">
    <location>
        <begin position="56"/>
        <end position="78"/>
    </location>
</feature>
<dbReference type="AlphaFoldDB" id="A0A2X3CH79"/>
<evidence type="ECO:0000313" key="3">
    <source>
        <dbReference type="Proteomes" id="UP000251123"/>
    </source>
</evidence>
<keyword evidence="1 2" id="KW-0812">Transmembrane</keyword>
<name>A0A2X3CH79_KLEPN</name>
<dbReference type="EMBL" id="UASN01000022">
    <property type="protein sequence ID" value="SQC16288.1"/>
    <property type="molecule type" value="Genomic_DNA"/>
</dbReference>
<sequence length="89" mass="9820">MAWGTSNAIYSILVAALVIFLTGIPLAITAARYNIDLDLITPQRRLRLFRLGDHQHYFAGFTFIFFALEGSIMAQGLLVASGSRCGRDI</sequence>
<protein>
    <submittedName>
        <fullName evidence="2">Transmembrane protein</fullName>
    </submittedName>
</protein>
<feature type="transmembrane region" description="Helical" evidence="1">
    <location>
        <begin position="12"/>
        <end position="35"/>
    </location>
</feature>
<organism evidence="2 3">
    <name type="scientific">Klebsiella pneumoniae</name>
    <dbReference type="NCBI Taxonomy" id="573"/>
    <lineage>
        <taxon>Bacteria</taxon>
        <taxon>Pseudomonadati</taxon>
        <taxon>Pseudomonadota</taxon>
        <taxon>Gammaproteobacteria</taxon>
        <taxon>Enterobacterales</taxon>
        <taxon>Enterobacteriaceae</taxon>
        <taxon>Klebsiella/Raoultella group</taxon>
        <taxon>Klebsiella</taxon>
        <taxon>Klebsiella pneumoniae complex</taxon>
    </lineage>
</organism>
<keyword evidence="1" id="KW-1133">Transmembrane helix</keyword>
<gene>
    <name evidence="2" type="ORF">NCTC9601_03982</name>
</gene>